<evidence type="ECO:0000256" key="2">
    <source>
        <dbReference type="ARBA" id="ARBA00022448"/>
    </source>
</evidence>
<name>A0A1C1A4E1_9BACL</name>
<reference evidence="5" key="1">
    <citation type="submission" date="2016-05" db="EMBL/GenBank/DDBJ databases">
        <title>Paenibacillus oryzae. sp. nov., isolated from the rice root.</title>
        <authorList>
            <person name="Zhang J."/>
            <person name="Zhang X."/>
        </authorList>
    </citation>
    <scope>NUCLEOTIDE SEQUENCE [LARGE SCALE GENOMIC DNA]</scope>
    <source>
        <strain evidence="5">KCTC13222</strain>
    </source>
</reference>
<dbReference type="SUPFAM" id="SSF53850">
    <property type="entry name" value="Periplasmic binding protein-like II"/>
    <property type="match status" value="1"/>
</dbReference>
<dbReference type="Pfam" id="PF01547">
    <property type="entry name" value="SBP_bac_1"/>
    <property type="match status" value="1"/>
</dbReference>
<proteinExistence type="inferred from homology"/>
<dbReference type="PROSITE" id="PS51257">
    <property type="entry name" value="PROKAR_LIPOPROTEIN"/>
    <property type="match status" value="1"/>
</dbReference>
<sequence length="472" mass="51387">MKKSRVAISTMLASMLMVVSACSSSSTTSSTASPAASTAPAATVAATPTPAPAKEVKLTYATFIGDGDKDMMGIVIKEFMKQHPNVKIETQVFDHDAYQDKLAIMAKSNTLPDLFWWNATLITDAYNQSKSVADLTPYYDDAFKASLTPAALVNLTTADKKIVGFPAEMQVQAWLHNKALFDKFGVKIPTTFDELKAAVQVFKKNDVVTIAEGTKDDWPTWGFEDWLTKWGIHDNAKALFETGTMKYSESPVVGAYNAIGELAALGAFPDHNSTMNFEQAVALFTSGKAAMISIPSDQLGKVVGTPVEKDTEFTWGITFPDSKSDQKRVPGGVTNGYAVSANTAKDKDKMDAIVALNKFRFTEQGFKLSLQAGANLPGTVKADLSSYGKIIQDQAKLIADPNAHIDLTADYSFHLIWDANWEAYGSKFGTPKNDLINALINGSKKTADIPAEMKKLDKIKDDTMKNWQAHKK</sequence>
<feature type="chain" id="PRO_5038356945" description="ABC transporter substrate-binding protein" evidence="3">
    <location>
        <begin position="22"/>
        <end position="472"/>
    </location>
</feature>
<dbReference type="EMBL" id="LYPC01000014">
    <property type="protein sequence ID" value="OCT15423.1"/>
    <property type="molecule type" value="Genomic_DNA"/>
</dbReference>
<accession>A0A1C1A4E1</accession>
<comment type="similarity">
    <text evidence="1">Belongs to the bacterial solute-binding protein 1 family.</text>
</comment>
<evidence type="ECO:0000256" key="1">
    <source>
        <dbReference type="ARBA" id="ARBA00008520"/>
    </source>
</evidence>
<dbReference type="OrthoDB" id="94797at2"/>
<evidence type="ECO:0000256" key="3">
    <source>
        <dbReference type="SAM" id="SignalP"/>
    </source>
</evidence>
<dbReference type="RefSeq" id="WP_065852334.1">
    <property type="nucleotide sequence ID" value="NZ_LYPC01000014.1"/>
</dbReference>
<protein>
    <recommendedName>
        <fullName evidence="6">ABC transporter substrate-binding protein</fullName>
    </recommendedName>
</protein>
<feature type="signal peptide" evidence="3">
    <location>
        <begin position="1"/>
        <end position="21"/>
    </location>
</feature>
<evidence type="ECO:0000313" key="5">
    <source>
        <dbReference type="Proteomes" id="UP000093309"/>
    </source>
</evidence>
<dbReference type="Proteomes" id="UP000093309">
    <property type="component" value="Unassembled WGS sequence"/>
</dbReference>
<comment type="caution">
    <text evidence="4">The sequence shown here is derived from an EMBL/GenBank/DDBJ whole genome shotgun (WGS) entry which is preliminary data.</text>
</comment>
<keyword evidence="2" id="KW-0813">Transport</keyword>
<organism evidence="4 5">
    <name type="scientific">Paenibacillus pectinilyticus</name>
    <dbReference type="NCBI Taxonomy" id="512399"/>
    <lineage>
        <taxon>Bacteria</taxon>
        <taxon>Bacillati</taxon>
        <taxon>Bacillota</taxon>
        <taxon>Bacilli</taxon>
        <taxon>Bacillales</taxon>
        <taxon>Paenibacillaceae</taxon>
        <taxon>Paenibacillus</taxon>
    </lineage>
</organism>
<evidence type="ECO:0008006" key="6">
    <source>
        <dbReference type="Google" id="ProtNLM"/>
    </source>
</evidence>
<dbReference type="PANTHER" id="PTHR43649:SF29">
    <property type="entry name" value="OSMOPROTECTIVE COMPOUNDS-BINDING PROTEIN GGTB"/>
    <property type="match status" value="1"/>
</dbReference>
<dbReference type="PANTHER" id="PTHR43649">
    <property type="entry name" value="ARABINOSE-BINDING PROTEIN-RELATED"/>
    <property type="match status" value="1"/>
</dbReference>
<keyword evidence="3" id="KW-0732">Signal</keyword>
<dbReference type="AlphaFoldDB" id="A0A1C1A4E1"/>
<keyword evidence="5" id="KW-1185">Reference proteome</keyword>
<dbReference type="STRING" id="512399.A8709_15190"/>
<dbReference type="Gene3D" id="3.40.190.10">
    <property type="entry name" value="Periplasmic binding protein-like II"/>
    <property type="match status" value="2"/>
</dbReference>
<evidence type="ECO:0000313" key="4">
    <source>
        <dbReference type="EMBL" id="OCT15423.1"/>
    </source>
</evidence>
<dbReference type="InterPro" id="IPR006059">
    <property type="entry name" value="SBP"/>
</dbReference>
<dbReference type="InterPro" id="IPR050490">
    <property type="entry name" value="Bact_solute-bd_prot1"/>
</dbReference>
<gene>
    <name evidence="4" type="ORF">A8709_15190</name>
</gene>